<dbReference type="Gene3D" id="2.120.10.80">
    <property type="entry name" value="Kelch-type beta propeller"/>
    <property type="match status" value="2"/>
</dbReference>
<dbReference type="Pfam" id="PF12774">
    <property type="entry name" value="AAA_6"/>
    <property type="match status" value="1"/>
</dbReference>
<keyword evidence="5" id="KW-0493">Microtubule</keyword>
<evidence type="ECO:0000256" key="2">
    <source>
        <dbReference type="ARBA" id="ARBA00008887"/>
    </source>
</evidence>
<name>A0AB34JM46_PRYPA</name>
<keyword evidence="14" id="KW-0966">Cell projection</keyword>
<dbReference type="GO" id="GO:0008569">
    <property type="term" value="F:minus-end-directed microtubule motor activity"/>
    <property type="evidence" value="ECO:0007669"/>
    <property type="project" value="InterPro"/>
</dbReference>
<dbReference type="Gene3D" id="1.10.472.130">
    <property type="match status" value="1"/>
</dbReference>
<evidence type="ECO:0000256" key="11">
    <source>
        <dbReference type="ARBA" id="ARBA00023069"/>
    </source>
</evidence>
<accession>A0AB34JM46</accession>
<keyword evidence="4" id="KW-0963">Cytoplasm</keyword>
<dbReference type="Pfam" id="PF00630">
    <property type="entry name" value="Filamin"/>
    <property type="match status" value="1"/>
</dbReference>
<dbReference type="Gene3D" id="1.10.287.2620">
    <property type="match status" value="1"/>
</dbReference>
<dbReference type="GO" id="GO:0005874">
    <property type="term" value="C:microtubule"/>
    <property type="evidence" value="ECO:0007669"/>
    <property type="project" value="UniProtKB-KW"/>
</dbReference>
<keyword evidence="21" id="KW-1185">Reference proteome</keyword>
<dbReference type="InterPro" id="IPR035699">
    <property type="entry name" value="AAA_6"/>
</dbReference>
<dbReference type="Pfam" id="PF12775">
    <property type="entry name" value="AAA_7"/>
    <property type="match status" value="1"/>
</dbReference>
<proteinExistence type="inferred from homology"/>
<evidence type="ECO:0000313" key="21">
    <source>
        <dbReference type="Proteomes" id="UP001515480"/>
    </source>
</evidence>
<feature type="coiled-coil region" evidence="16">
    <location>
        <begin position="2886"/>
        <end position="2938"/>
    </location>
</feature>
<dbReference type="Gene3D" id="1.20.1270.280">
    <property type="match status" value="1"/>
</dbReference>
<feature type="region of interest" description="Disordered" evidence="17">
    <location>
        <begin position="703"/>
        <end position="724"/>
    </location>
</feature>
<dbReference type="SMART" id="SM00557">
    <property type="entry name" value="IG_FLMN"/>
    <property type="match status" value="1"/>
</dbReference>
<dbReference type="Gene3D" id="1.10.8.1220">
    <property type="match status" value="1"/>
</dbReference>
<dbReference type="Pfam" id="PF08393">
    <property type="entry name" value="DHC_N2"/>
    <property type="match status" value="1"/>
</dbReference>
<dbReference type="Gene3D" id="1.20.140.100">
    <property type="entry name" value="Dynein heavy chain, N-terminal domain 2"/>
    <property type="match status" value="1"/>
</dbReference>
<keyword evidence="7" id="KW-0547">Nucleotide-binding</keyword>
<dbReference type="InterPro" id="IPR041228">
    <property type="entry name" value="Dynein_C"/>
</dbReference>
<dbReference type="Gene3D" id="1.10.8.710">
    <property type="match status" value="1"/>
</dbReference>
<dbReference type="InterPro" id="IPR024317">
    <property type="entry name" value="Dynein_heavy_chain_D4_dom"/>
</dbReference>
<gene>
    <name evidence="20" type="ORF">AB1Y20_021623</name>
</gene>
<dbReference type="InterPro" id="IPR041466">
    <property type="entry name" value="Dynein_AAA5_ext"/>
</dbReference>
<keyword evidence="13" id="KW-0206">Cytoskeleton</keyword>
<keyword evidence="12" id="KW-0505">Motor protein</keyword>
<dbReference type="FunFam" id="1.10.8.720:FF:000002">
    <property type="entry name" value="Dynein heavy chain 9, axonemal"/>
    <property type="match status" value="1"/>
</dbReference>
<dbReference type="FunFam" id="1.20.140.100:FF:000001">
    <property type="entry name" value="dynein heavy chain 17, axonemal"/>
    <property type="match status" value="1"/>
</dbReference>
<dbReference type="Pfam" id="PF18198">
    <property type="entry name" value="AAA_lid_11"/>
    <property type="match status" value="1"/>
</dbReference>
<dbReference type="InterPro" id="IPR042228">
    <property type="entry name" value="Dynein_linker_3"/>
</dbReference>
<dbReference type="SMART" id="SM00429">
    <property type="entry name" value="IPT"/>
    <property type="match status" value="1"/>
</dbReference>
<dbReference type="SUPFAM" id="SSF117281">
    <property type="entry name" value="Kelch motif"/>
    <property type="match status" value="2"/>
</dbReference>
<comment type="similarity">
    <text evidence="2">Belongs to the dynein heavy chain family.</text>
</comment>
<dbReference type="FunFam" id="1.20.920.30:FF:000003">
    <property type="entry name" value="Dynein axonemal heavy chain 17"/>
    <property type="match status" value="1"/>
</dbReference>
<evidence type="ECO:0000256" key="6">
    <source>
        <dbReference type="ARBA" id="ARBA00022737"/>
    </source>
</evidence>
<feature type="compositionally biased region" description="Acidic residues" evidence="17">
    <location>
        <begin position="600"/>
        <end position="625"/>
    </location>
</feature>
<dbReference type="Pfam" id="PF17857">
    <property type="entry name" value="AAA_lid_1"/>
    <property type="match status" value="1"/>
</dbReference>
<dbReference type="InterPro" id="IPR001298">
    <property type="entry name" value="Filamin/ABP280_rpt"/>
</dbReference>
<dbReference type="GO" id="GO:0005524">
    <property type="term" value="F:ATP binding"/>
    <property type="evidence" value="ECO:0007669"/>
    <property type="project" value="UniProtKB-KW"/>
</dbReference>
<dbReference type="FunFam" id="1.20.920.20:FF:000001">
    <property type="entry name" value="dynein heavy chain 2, axonemal"/>
    <property type="match status" value="1"/>
</dbReference>
<feature type="coiled-coil region" evidence="16">
    <location>
        <begin position="3103"/>
        <end position="3155"/>
    </location>
</feature>
<dbReference type="PANTHER" id="PTHR45703:SF8">
    <property type="entry name" value="DYNEINS HEAVY CHAIN"/>
    <property type="match status" value="1"/>
</dbReference>
<evidence type="ECO:0000259" key="19">
    <source>
        <dbReference type="SMART" id="SM00429"/>
    </source>
</evidence>
<feature type="compositionally biased region" description="Low complexity" evidence="17">
    <location>
        <begin position="660"/>
        <end position="683"/>
    </location>
</feature>
<feature type="repeat" description="Filamin" evidence="15">
    <location>
        <begin position="454"/>
        <end position="565"/>
    </location>
</feature>
<dbReference type="InterPro" id="IPR027417">
    <property type="entry name" value="P-loop_NTPase"/>
</dbReference>
<dbReference type="Pfam" id="PF18199">
    <property type="entry name" value="Dynein_C"/>
    <property type="match status" value="1"/>
</dbReference>
<evidence type="ECO:0000256" key="5">
    <source>
        <dbReference type="ARBA" id="ARBA00022701"/>
    </source>
</evidence>
<keyword evidence="8" id="KW-0067">ATP-binding</keyword>
<organism evidence="20 21">
    <name type="scientific">Prymnesium parvum</name>
    <name type="common">Toxic golden alga</name>
    <dbReference type="NCBI Taxonomy" id="97485"/>
    <lineage>
        <taxon>Eukaryota</taxon>
        <taxon>Haptista</taxon>
        <taxon>Haptophyta</taxon>
        <taxon>Prymnesiophyceae</taxon>
        <taxon>Prymnesiales</taxon>
        <taxon>Prymnesiaceae</taxon>
        <taxon>Prymnesium</taxon>
    </lineage>
</organism>
<evidence type="ECO:0000256" key="12">
    <source>
        <dbReference type="ARBA" id="ARBA00023175"/>
    </source>
</evidence>
<dbReference type="Pfam" id="PF03028">
    <property type="entry name" value="Dynein_heavy"/>
    <property type="match status" value="1"/>
</dbReference>
<evidence type="ECO:0000259" key="18">
    <source>
        <dbReference type="SMART" id="SM00382"/>
    </source>
</evidence>
<evidence type="ECO:0000256" key="9">
    <source>
        <dbReference type="ARBA" id="ARBA00023017"/>
    </source>
</evidence>
<dbReference type="Gene3D" id="3.40.50.300">
    <property type="entry name" value="P-loop containing nucleotide triphosphate hydrolases"/>
    <property type="match status" value="5"/>
</dbReference>
<dbReference type="GO" id="GO:0030286">
    <property type="term" value="C:dynein complex"/>
    <property type="evidence" value="ECO:0007669"/>
    <property type="project" value="UniProtKB-KW"/>
</dbReference>
<dbReference type="InterPro" id="IPR015915">
    <property type="entry name" value="Kelch-typ_b-propeller"/>
</dbReference>
<evidence type="ECO:0000256" key="3">
    <source>
        <dbReference type="ARBA" id="ARBA00022441"/>
    </source>
</evidence>
<dbReference type="SMART" id="SM00382">
    <property type="entry name" value="AAA"/>
    <property type="match status" value="3"/>
</dbReference>
<protein>
    <submittedName>
        <fullName evidence="20">Uncharacterized protein</fullName>
    </submittedName>
</protein>
<evidence type="ECO:0000256" key="15">
    <source>
        <dbReference type="PROSITE-ProRule" id="PRU00087"/>
    </source>
</evidence>
<evidence type="ECO:0000256" key="10">
    <source>
        <dbReference type="ARBA" id="ARBA00023054"/>
    </source>
</evidence>
<dbReference type="Pfam" id="PF01833">
    <property type="entry name" value="TIG"/>
    <property type="match status" value="1"/>
</dbReference>
<dbReference type="Gene3D" id="1.20.920.20">
    <property type="match status" value="1"/>
</dbReference>
<keyword evidence="3" id="KW-0880">Kelch repeat</keyword>
<keyword evidence="10 16" id="KW-0175">Coiled coil</keyword>
<comment type="caution">
    <text evidence="20">The sequence shown here is derived from an EMBL/GenBank/DDBJ whole genome shotgun (WGS) entry which is preliminary data.</text>
</comment>
<dbReference type="GO" id="GO:0005930">
    <property type="term" value="C:axoneme"/>
    <property type="evidence" value="ECO:0007669"/>
    <property type="project" value="UniProtKB-SubCell"/>
</dbReference>
<dbReference type="FunFam" id="3.40.50.300:FF:000738">
    <property type="entry name" value="Dynein heavy chain axonemal"/>
    <property type="match status" value="1"/>
</dbReference>
<dbReference type="Gene3D" id="3.10.490.20">
    <property type="match status" value="1"/>
</dbReference>
<dbReference type="PANTHER" id="PTHR45703">
    <property type="entry name" value="DYNEIN HEAVY CHAIN"/>
    <property type="match status" value="1"/>
</dbReference>
<dbReference type="Gene3D" id="1.20.920.30">
    <property type="match status" value="1"/>
</dbReference>
<dbReference type="SUPFAM" id="SSF81296">
    <property type="entry name" value="E set domains"/>
    <property type="match status" value="2"/>
</dbReference>
<dbReference type="EMBL" id="JBGBPQ010000007">
    <property type="protein sequence ID" value="KAL1521978.1"/>
    <property type="molecule type" value="Genomic_DNA"/>
</dbReference>
<dbReference type="InterPro" id="IPR017868">
    <property type="entry name" value="Filamin/ABP280_repeat-like"/>
</dbReference>
<dbReference type="InterPro" id="IPR026983">
    <property type="entry name" value="DHC"/>
</dbReference>
<dbReference type="InterPro" id="IPR042222">
    <property type="entry name" value="Dynein_2_N"/>
</dbReference>
<feature type="domain" description="IPT/TIG" evidence="19">
    <location>
        <begin position="363"/>
        <end position="454"/>
    </location>
</feature>
<feature type="coiled-coil region" evidence="16">
    <location>
        <begin position="1360"/>
        <end position="1387"/>
    </location>
</feature>
<dbReference type="FunFam" id="3.10.490.20:FF:000009">
    <property type="entry name" value="Dynein heavy chain 4"/>
    <property type="match status" value="1"/>
</dbReference>
<dbReference type="InterPro" id="IPR043160">
    <property type="entry name" value="Dynein_C_barrel"/>
</dbReference>
<feature type="domain" description="AAA+ ATPase" evidence="18">
    <location>
        <begin position="1655"/>
        <end position="1794"/>
    </location>
</feature>
<dbReference type="InterPro" id="IPR035706">
    <property type="entry name" value="AAA_9"/>
</dbReference>
<evidence type="ECO:0000256" key="14">
    <source>
        <dbReference type="ARBA" id="ARBA00023273"/>
    </source>
</evidence>
<dbReference type="InterPro" id="IPR041658">
    <property type="entry name" value="AAA_lid_11"/>
</dbReference>
<evidence type="ECO:0000256" key="13">
    <source>
        <dbReference type="ARBA" id="ARBA00023212"/>
    </source>
</evidence>
<dbReference type="Proteomes" id="UP001515480">
    <property type="component" value="Unassembled WGS sequence"/>
</dbReference>
<dbReference type="Gene3D" id="1.20.58.1120">
    <property type="match status" value="1"/>
</dbReference>
<dbReference type="InterPro" id="IPR013783">
    <property type="entry name" value="Ig-like_fold"/>
</dbReference>
<comment type="subcellular location">
    <subcellularLocation>
        <location evidence="1">Cytoplasm</location>
        <location evidence="1">Cytoskeleton</location>
        <location evidence="1">Cilium axoneme</location>
    </subcellularLocation>
</comment>
<feature type="domain" description="AAA+ ATPase" evidence="18">
    <location>
        <begin position="2277"/>
        <end position="2427"/>
    </location>
</feature>
<dbReference type="InterPro" id="IPR014756">
    <property type="entry name" value="Ig_E-set"/>
</dbReference>
<dbReference type="Gene3D" id="6.10.140.1060">
    <property type="match status" value="1"/>
</dbReference>
<dbReference type="Pfam" id="PF17852">
    <property type="entry name" value="Dynein_AAA_lid"/>
    <property type="match status" value="1"/>
</dbReference>
<evidence type="ECO:0000256" key="17">
    <source>
        <dbReference type="SAM" id="MobiDB-lite"/>
    </source>
</evidence>
<dbReference type="InterPro" id="IPR024743">
    <property type="entry name" value="Dynein_HC_stalk"/>
</dbReference>
<dbReference type="InterPro" id="IPR004273">
    <property type="entry name" value="Dynein_heavy_D6_P-loop"/>
</dbReference>
<dbReference type="FunFam" id="1.10.8.710:FF:000007">
    <property type="entry name" value="Putative dynein heavy chain"/>
    <property type="match status" value="1"/>
</dbReference>
<dbReference type="Gene3D" id="2.60.40.10">
    <property type="entry name" value="Immunoglobulins"/>
    <property type="match status" value="2"/>
</dbReference>
<dbReference type="Pfam" id="PF24681">
    <property type="entry name" value="Kelch_KLHDC2_KLHL20_DRC7"/>
    <property type="match status" value="1"/>
</dbReference>
<dbReference type="Pfam" id="PF12780">
    <property type="entry name" value="AAA_8"/>
    <property type="match status" value="1"/>
</dbReference>
<dbReference type="Gene3D" id="1.10.8.720">
    <property type="entry name" value="Region D6 of dynein motor"/>
    <property type="match status" value="1"/>
</dbReference>
<evidence type="ECO:0000256" key="8">
    <source>
        <dbReference type="ARBA" id="ARBA00022840"/>
    </source>
</evidence>
<dbReference type="PROSITE" id="PS50194">
    <property type="entry name" value="FILAMIN_REPEAT"/>
    <property type="match status" value="1"/>
</dbReference>
<dbReference type="Pfam" id="PF12777">
    <property type="entry name" value="MT"/>
    <property type="match status" value="1"/>
</dbReference>
<dbReference type="CDD" id="cd00102">
    <property type="entry name" value="IPT"/>
    <property type="match status" value="1"/>
</dbReference>
<dbReference type="InterPro" id="IPR013602">
    <property type="entry name" value="Dynein_heavy_linker"/>
</dbReference>
<dbReference type="InterPro" id="IPR042219">
    <property type="entry name" value="AAA_lid_11_sf"/>
</dbReference>
<dbReference type="InterPro" id="IPR041589">
    <property type="entry name" value="DNAH3_AAA_lid_1"/>
</dbReference>
<evidence type="ECO:0000256" key="16">
    <source>
        <dbReference type="SAM" id="Coils"/>
    </source>
</evidence>
<reference evidence="20 21" key="1">
    <citation type="journal article" date="2024" name="Science">
        <title>Giant polyketide synthase enzymes in the biosynthesis of giant marine polyether toxins.</title>
        <authorList>
            <person name="Fallon T.R."/>
            <person name="Shende V.V."/>
            <person name="Wierzbicki I.H."/>
            <person name="Pendleton A.L."/>
            <person name="Watervoot N.F."/>
            <person name="Auber R.P."/>
            <person name="Gonzalez D.J."/>
            <person name="Wisecaver J.H."/>
            <person name="Moore B.S."/>
        </authorList>
    </citation>
    <scope>NUCLEOTIDE SEQUENCE [LARGE SCALE GENOMIC DNA]</scope>
    <source>
        <strain evidence="20 21">12B1</strain>
    </source>
</reference>
<feature type="domain" description="AAA+ ATPase" evidence="18">
    <location>
        <begin position="2620"/>
        <end position="2782"/>
    </location>
</feature>
<dbReference type="GO" id="GO:0051959">
    <property type="term" value="F:dynein light intermediate chain binding"/>
    <property type="evidence" value="ECO:0007669"/>
    <property type="project" value="InterPro"/>
</dbReference>
<feature type="region of interest" description="Disordered" evidence="17">
    <location>
        <begin position="595"/>
        <end position="686"/>
    </location>
</feature>
<keyword evidence="9" id="KW-0243">Dynein</keyword>
<dbReference type="Pfam" id="PF12781">
    <property type="entry name" value="AAA_9"/>
    <property type="match status" value="1"/>
</dbReference>
<dbReference type="FunFam" id="3.40.50.300:FF:002141">
    <property type="entry name" value="Dynein heavy chain"/>
    <property type="match status" value="1"/>
</dbReference>
<evidence type="ECO:0000256" key="1">
    <source>
        <dbReference type="ARBA" id="ARBA00004430"/>
    </source>
</evidence>
<dbReference type="FunFam" id="3.40.50.300:FF:000049">
    <property type="entry name" value="Dynein, axonemal, heavy chain 5"/>
    <property type="match status" value="1"/>
</dbReference>
<dbReference type="GO" id="GO:0045505">
    <property type="term" value="F:dynein intermediate chain binding"/>
    <property type="evidence" value="ECO:0007669"/>
    <property type="project" value="InterPro"/>
</dbReference>
<sequence>MQKTASSAVVKSGEVAWVSPKEKGTKAGPRSGHTLNCVQEKCILFGGCGVGESASAVFNDTYLIHIADGYRWEKVNAMGDIPHPRWRHTATTLPDNNSIFVFGGLCKGKRFNDSHVYDVARREWCLREVAGVPPHPRSHHTATLVEFDEEEDGEAEKKIFIIGGYGGIGSARDFSLDVHALDLDTWSWSKIERIKGIPPKPRADHTVCVADNLLILAGGRGASGKGFSGYFDDVHILDLAEQEWKRPPSYSPEGNATWPALPTPLWNHTAIAVESVPSYRMFVFGGQKAEFVYSDNCSVLDTGRMMWTNPIFAHTGGGAPSAREDCGCAYDSKTCNVLFFGGWRQGWLDDLWCLNVAGIVGPPYAVQSLSPVTGPVTGNTPISIYGIGFVESTQVQVKFSDGRREATVPGKFVSSSEITCNTPSFEKFGPMEVMVRVAIKGDPFTVNKAMFSFFVNTKAARCMVFGPALLPGKAGHCHKMIMQGKDSTGKARSSGEDQIKVVISGDHISDPIEAKIVDFKDGHYEISYIPPSPGVYEVAVMLDENAFDDDDSYLHIRGSPFSVTFSESWVEPTISGSAPMAKDQLRVWSKGNKVVVVPEEKDEEEEPPVDDDDDDEDELEGEPIDAIEAPIMFPPAEDTSNPDTIVPASAPDMEAEGEEAPAQAEPMEDGAAAPSEAPASATPEDVEEAIPEVAVEAVQEAVAPVQRKQRKTPRAAPKQKPDPEQVYVLDMDTMSWSSTRDVAELCVNEASLASERRRTLKKAGIKDSHAERLLATHRLIHFDRMAGFTGDIPMSRVNFLTNMAKLQGQEALYIYGGQNSDGDSFDDLYHLNLHEKKWTCLYRGETVNKLSAEGKKVAFCGSKLVEVGVGAPGVLDSIRVLEINELFESLTNFVPVMVDHLKALFDKVEAQVKEVAAVMGTEPQDGDFEGLRNAMLGIFTISNQSETLEYDLDTLHEIASYLQSTEKGSVSAIASKASALHEEWVTSKKAMPGLRKAIKPQIESHGTRIKEEINSFTDEVEAHRKKFLSESVFSYETGAEDAYEVMDVMHIDLKDIEKEAGNMRELANLFEFPELVAKMTEVVRMCRRDVVLIKKLWDLSSVVTSTITSWNATLWNDINTAVMEEESKVMSKQIKALDKRLRDFDAYQGLEQYLKNFLVVLPCVADLRSPSMRPRHWKQLMDITGKSFELTDKFCLADLTALELHKFVDDVGEVVDRAQKEDKMEQSLAKLDLTWQSIEFEFEQHRDTPVYLMRLKEEDFETLEDNQLAVQGMMASKYLATFEEDVTGWQKKLGNVSEVLTHMTEVQRKWAYLETLFIGSDEVKKELPESTKRFVGIDGNFRSTLKDFHDTKNAVTACNTEGLIAKLEQMESDLELCEKDLADFLEAKKRIFPRFYFLSTTMLLDILSNGNRPWIVEKSINAMFQGVSKLILTGDPAVTVTHLVSNEGEEVELKKKGSLRLTGKVEDYLGVLIQHVRDELLQQVDLAIDDYQKRERKEWLFDHIAQLCIVVTQWAWTKDTQQAFIDMTSGNSEALKTYQARQIQMLGDLITLVQGSLDKLQRRKIMNMITMETHSRDINKSMIDDGFTTKDCFKWVGQLKTSYEARVGDSAKDIWADICDASFRYSFEYLGNGARLVITPLTDRLYITATQACHLKLGCAPAGPAGTGKTETTKDLSAALGKAVYVFNCGPEMDYRTMGDIFKGLASSGSWGCFDEFNRLVPEVLSVCSVQYKAVLDGMRAGANDFSYEGVTYFLHPQGCMSFITMNPGYLGRAELPESLKVLFRPVTVMVPDLSMIMENMLMAEGYLTAAVLAKKFFTLYSLLKDLLSKQLHYDWGLRAIKSVLVQAGNFKRGEPDQPEGGLLMRALRDFNLPKIVEDDMVVFLGLIKDLWPDMFESMPRARDTDFEKLVSDVAVESNLQPNEYFIQNVVDLQDLLDIRHCVFTIGDSGNNKTEAWKTLAKAWTKGGVRGKTIYRDINPKALTSNELYGFVNLATREWKDGLLSSTMRELANASDTNPKWIILDGDLDANWIENMNSVMDDNRLLTLASNERIRLLPHLRMIFEIRDLAYASPATVTRAGVLFISERGQWKNFVYSWIENRERNEPASMNSDVKKARADKLRGLFDKYCPTTMLEIKKNFKTVVPMFDFSFAQALCYFLEGLLIPENVGSKDASSYEQYFVMAAVWAFGSSMSLVSGVDYRKEFSRWWKDTWKTVKFPHRGEVFDWYIDKRKGEFAQWAESVPAIVYDSNTPMSMVTVPTGETASINFFLDLLIQRSRPAMLLGPAGVGKTAIIMGKLRSLSEDYIHSVINVNYYTNFASLLKQLESPLEKKAGKNFGPPGNKKLIYFVDDLNMAALDKYNTATNISLMRQHMGYGHIYDLNKLSQKVLLNTQYLSSMNPTAGSFVINPRLQRLFATFAIGFPSAESLNTIYSTFLGGHLKNFSEDVKELSKKIVQGALQLHKRVASTFRKSAVCFHYEFNIRHLAGIFQGMLMAKPEQMKDPVKLVQLWLHESERIYSDRLVSLSDQKKYRELATEQSKKYFKEFSPTQLFSDPLIFCHFAQGVGDKLYDKVTSFSDLSALLTSALTEYNELNAVMDLVLFEDAMRHVSRISRIIESPGGHGLLVGVGGSGKQSLAKLATYVAGYSVSQIVISATYSVNDLKTDLQQMYRKAGIRQEGIAFLFTDSQITDEKFLVFMNDLLSSGSIPGLFPPEDTDDIINAVRPACKRAGIADSRDNVWTFFINQVKANLHVLLCFSPIGDPIRVRARRFPALVNCVVIDWFQPWPEEALASVSKRFLDHEDLGSEEAKATVINFMPYSFISVDKVGEQYVALERRHNYTTPKSFLELIALYRSMLGKRRFETNKLIDRYVNGVTKLESTGEQVAGLEEELKVKAVEVEEKKAAADAMIPKLEAEKSKASEEAERANAIAAEATKKEIDVAAMVKSIEEDLAAAEPALVAAAAALDSINKKDLGELKNLKSPPPGIDDVTGACIYLLHDGSKGKIDISWKASQALMKDVNVFMSDLMAYKERIDAGAVPKQNFKNIRPLLAKEHFNVETMRNKSAAAAGLTDFVLNITFYWDINEEVEPKRQAAASATQQLQDAIAAKDAALAKKAEAEATVADLESQYNSAVKEKEEAMKEAENCAKKLGLAVRLMSALGSEGARWKQSILDLKAQLLILPGDALLAAAFVSYSGCFSKRFRQQLLDSTFLPYLKGELGISKGGVPLSEGADPLTILTTEAERAVWARHHLPTDRVSVENGAIVCNCARWPLLIDPQLQGITWIKTKEENAKVCRLGQKTLINDVEAALSGGLPLVIENLGLSYDAVLAPIVGRQILRRGRATFVKLGDKEVDCEPGFKLYLQTKLSNPHYPPEIQAETTLINFMVTEDGLEDQLLALTVRKERPDLEEQKAELISQTNENKIEIKSLEDGILEQLANAEGDVLDNIALIENLEESKKVSAEIAEKMLLAEDTEKMINASRESYREVASRGSLMFFLLTELNRIHSFHHYSLNSFIIVFQTAVTGKRARVTWTTTGNALLDQIIPGKRKGKWASSKVSINRILAAGQTDEDLLKRLKHLLDSITYQVFTYARRGLFDRHKLILSTQLCLKILTRDGKLRENEVHFLLNGPKVGGPVPPMSTQVQAYVSDAQWAALHSLSMTSDVFKPVQEDLELSSDAWKEWIDLPMPEEEGSLSPDWDAKLTAFQKILLIRALRPDRVTAAVSNFVRVTLGDRYIDQEPFNMKDTFADSSAPTPLFFVLFPGVDPGEDIEKLGRELGFTESNGRYKCISMGQGQEANAEAAIQHYAKEGGWVFLQNVHLMESWLPQLERKLEIAAETGHDDFRCFLSAEPPPLPYQQSIPEGIMQSSIKVANEPPADLKSNLRQSYALFSQAVLDKSTKPDAHRPMLFALCFFHALVLGRRKFGFQGFSRQYPFNNGDLTVCAAVLHNYLERNATVPYDDIRYNFGEIMYGGHITDEYDRRITNTYLQVLIEPKLLDESSDHTLAPGYKVLRTGKFKDYREYIEEALPAESPVLFGLHPNSQISLLQAQAHDLFSNIIVLSGGSASGTVGSGKTKEAKAGEMVEFIQNRLPDRFPMIDIKAKVGTLTPYVVCGLQELERCNIILTEISRALAELALGLAGALNISDTMDHLIADLSSGSVPLLWLKICGQMGPTGSYNRKTLSAWFMDLLHRVKQLREWSDQSLTLPKSIWIAGLFNPMGYVTACMQVTARAKGLPLDSMTVHTEVTQHDLGQISAQPEEGTYVHGLFLEGARWDKTNNCLADSFPKELHPSLPVLYIKGVEAADVVDENVYMCPVYTTTIRGPTFTFRAPLRTEKPPWVWVLAGVALLCQPDQ</sequence>
<dbReference type="InterPro" id="IPR002909">
    <property type="entry name" value="IPT_dom"/>
</dbReference>
<dbReference type="Gene3D" id="3.20.180.20">
    <property type="entry name" value="Dynein heavy chain, N-terminal domain 2"/>
    <property type="match status" value="1"/>
</dbReference>
<evidence type="ECO:0000313" key="20">
    <source>
        <dbReference type="EMBL" id="KAL1521978.1"/>
    </source>
</evidence>
<evidence type="ECO:0000256" key="7">
    <source>
        <dbReference type="ARBA" id="ARBA00022741"/>
    </source>
</evidence>
<dbReference type="FunFam" id="1.10.287.2620:FF:000002">
    <property type="entry name" value="Dynein heavy chain 2, axonemal"/>
    <property type="match status" value="1"/>
</dbReference>
<dbReference type="SUPFAM" id="SSF52540">
    <property type="entry name" value="P-loop containing nucleoside triphosphate hydrolases"/>
    <property type="match status" value="4"/>
</dbReference>
<evidence type="ECO:0000256" key="4">
    <source>
        <dbReference type="ARBA" id="ARBA00022490"/>
    </source>
</evidence>
<dbReference type="FunFam" id="3.40.50.300:FF:001275">
    <property type="entry name" value="Dynein heavy chain, putative"/>
    <property type="match status" value="1"/>
</dbReference>
<dbReference type="InterPro" id="IPR003593">
    <property type="entry name" value="AAA+_ATPase"/>
</dbReference>
<keyword evidence="6" id="KW-0677">Repeat</keyword>
<dbReference type="InterPro" id="IPR043157">
    <property type="entry name" value="Dynein_AAA1S"/>
</dbReference>
<keyword evidence="11" id="KW-0969">Cilium</keyword>
<dbReference type="GO" id="GO:0007018">
    <property type="term" value="P:microtubule-based movement"/>
    <property type="evidence" value="ECO:0007669"/>
    <property type="project" value="InterPro"/>
</dbReference>